<dbReference type="PANTHER" id="PTHR31296">
    <property type="entry name" value="UPF0565 PROTEIN C2ORF69"/>
    <property type="match status" value="1"/>
</dbReference>
<evidence type="ECO:0000313" key="3">
    <source>
        <dbReference type="Proteomes" id="UP000290289"/>
    </source>
</evidence>
<sequence length="519" mass="56890">MVSWLKAVPKFGIFLEKPWLRVTVFSFLIKGIKAVEEWVNGYVFFLIIFFDSVDVLMERWRGVLKVPLNPNARTCYQVAASLCLSPSSNTLTVMMDYPLFLRGSSYTLPNYVSFLTYEDLAVSSTFPGKQVPSANVIFFNGDRVAGTRNPVIERLSDLQNIAEILVSKIGGSTNAWVIDASVFNGPFAVYRDFIPSVNQWGEPKSYCPIGYPASGTIISLLSRCLEEVKKDNAIQKEQLQQGISTSHNQTKTLLFGFSKGGTVLNQLVTELGFLDVKSSGGASLMEEKHIGVEEGIHIVPSTKKSLLSSIREIHYVDVGLNSPGAYITDQSVIEKISERLIQGAAAICFILHGTPRQWRDNRRAWISKEKEQLVHLLESEAQRSGGKLQSKVSKLHHKVAALANVVGVGMMTVMMERPKASSNQDNDTAMVYMWEKKMIGYLRVREDGGEGRGNELKVGEDGGVVNGEDGSQGGGNKVKAGEDDGIGEGNRVVDGDDRQQEGEGSAELLSVELGVAQGL</sequence>
<feature type="region of interest" description="Disordered" evidence="1">
    <location>
        <begin position="450"/>
        <end position="509"/>
    </location>
</feature>
<keyword evidence="3" id="KW-1185">Reference proteome</keyword>
<feature type="compositionally biased region" description="Gly residues" evidence="1">
    <location>
        <begin position="461"/>
        <end position="476"/>
    </location>
</feature>
<evidence type="ECO:0000313" key="2">
    <source>
        <dbReference type="EMBL" id="RXH93380.1"/>
    </source>
</evidence>
<dbReference type="EMBL" id="RDQH01000333">
    <property type="protein sequence ID" value="RXH93380.1"/>
    <property type="molecule type" value="Genomic_DNA"/>
</dbReference>
<dbReference type="AlphaFoldDB" id="A0A498JCY0"/>
<gene>
    <name evidence="2" type="ORF">DVH24_013956</name>
</gene>
<reference evidence="2 3" key="1">
    <citation type="submission" date="2018-10" db="EMBL/GenBank/DDBJ databases">
        <title>A high-quality apple genome assembly.</title>
        <authorList>
            <person name="Hu J."/>
        </authorList>
    </citation>
    <scope>NUCLEOTIDE SEQUENCE [LARGE SCALE GENOMIC DNA]</scope>
    <source>
        <strain evidence="3">cv. HFTH1</strain>
        <tissue evidence="2">Young leaf</tissue>
    </source>
</reference>
<dbReference type="Pfam" id="PF10561">
    <property type="entry name" value="C2orf69"/>
    <property type="match status" value="1"/>
</dbReference>
<feature type="compositionally biased region" description="Basic and acidic residues" evidence="1">
    <location>
        <begin position="491"/>
        <end position="501"/>
    </location>
</feature>
<proteinExistence type="predicted"/>
<dbReference type="Proteomes" id="UP000290289">
    <property type="component" value="Chromosome 7"/>
</dbReference>
<dbReference type="InterPro" id="IPR018881">
    <property type="entry name" value="C2orf69_mit"/>
</dbReference>
<protein>
    <submittedName>
        <fullName evidence="2">Uncharacterized protein</fullName>
    </submittedName>
</protein>
<accession>A0A498JCY0</accession>
<comment type="caution">
    <text evidence="2">The sequence shown here is derived from an EMBL/GenBank/DDBJ whole genome shotgun (WGS) entry which is preliminary data.</text>
</comment>
<feature type="compositionally biased region" description="Basic and acidic residues" evidence="1">
    <location>
        <begin position="450"/>
        <end position="460"/>
    </location>
</feature>
<organism evidence="2 3">
    <name type="scientific">Malus domestica</name>
    <name type="common">Apple</name>
    <name type="synonym">Pyrus malus</name>
    <dbReference type="NCBI Taxonomy" id="3750"/>
    <lineage>
        <taxon>Eukaryota</taxon>
        <taxon>Viridiplantae</taxon>
        <taxon>Streptophyta</taxon>
        <taxon>Embryophyta</taxon>
        <taxon>Tracheophyta</taxon>
        <taxon>Spermatophyta</taxon>
        <taxon>Magnoliopsida</taxon>
        <taxon>eudicotyledons</taxon>
        <taxon>Gunneridae</taxon>
        <taxon>Pentapetalae</taxon>
        <taxon>rosids</taxon>
        <taxon>fabids</taxon>
        <taxon>Rosales</taxon>
        <taxon>Rosaceae</taxon>
        <taxon>Amygdaloideae</taxon>
        <taxon>Maleae</taxon>
        <taxon>Malus</taxon>
    </lineage>
</organism>
<dbReference type="PANTHER" id="PTHR31296:SF1">
    <property type="entry name" value="MITOCHONDRIAL PROTEIN C2ORF69"/>
    <property type="match status" value="1"/>
</dbReference>
<name>A0A498JCY0_MALDO</name>
<dbReference type="GO" id="GO:0005739">
    <property type="term" value="C:mitochondrion"/>
    <property type="evidence" value="ECO:0007669"/>
    <property type="project" value="TreeGrafter"/>
</dbReference>
<evidence type="ECO:0000256" key="1">
    <source>
        <dbReference type="SAM" id="MobiDB-lite"/>
    </source>
</evidence>